<keyword evidence="3" id="KW-1185">Reference proteome</keyword>
<feature type="region of interest" description="Disordered" evidence="1">
    <location>
        <begin position="80"/>
        <end position="99"/>
    </location>
</feature>
<protein>
    <submittedName>
        <fullName evidence="2">Uncharacterized protein</fullName>
    </submittedName>
</protein>
<evidence type="ECO:0000313" key="3">
    <source>
        <dbReference type="Proteomes" id="UP001303046"/>
    </source>
</evidence>
<sequence>MNGGTLVMRGEKVPSLNVFDVGFDVHPSLVHLVDSHGILSPRLAILRLRPQKPISIINCFSLTSAADDLLQIRHRGLQRKTRKGRRGIQERKIWTRGPE</sequence>
<evidence type="ECO:0000256" key="1">
    <source>
        <dbReference type="SAM" id="MobiDB-lite"/>
    </source>
</evidence>
<dbReference type="EMBL" id="JAVFWL010000003">
    <property type="protein sequence ID" value="KAK6743565.1"/>
    <property type="molecule type" value="Genomic_DNA"/>
</dbReference>
<evidence type="ECO:0000313" key="2">
    <source>
        <dbReference type="EMBL" id="KAK6743565.1"/>
    </source>
</evidence>
<dbReference type="Proteomes" id="UP001303046">
    <property type="component" value="Unassembled WGS sequence"/>
</dbReference>
<gene>
    <name evidence="2" type="primary">Necator_chrIII.g11451</name>
    <name evidence="2" type="ORF">RB195_010686</name>
</gene>
<reference evidence="2 3" key="1">
    <citation type="submission" date="2023-08" db="EMBL/GenBank/DDBJ databases">
        <title>A Necator americanus chromosomal reference genome.</title>
        <authorList>
            <person name="Ilik V."/>
            <person name="Petrzelkova K.J."/>
            <person name="Pardy F."/>
            <person name="Fuh T."/>
            <person name="Niatou-Singa F.S."/>
            <person name="Gouil Q."/>
            <person name="Baker L."/>
            <person name="Ritchie M.E."/>
            <person name="Jex A.R."/>
            <person name="Gazzola D."/>
            <person name="Li H."/>
            <person name="Toshio Fujiwara R."/>
            <person name="Zhan B."/>
            <person name="Aroian R.V."/>
            <person name="Pafco B."/>
            <person name="Schwarz E.M."/>
        </authorList>
    </citation>
    <scope>NUCLEOTIDE SEQUENCE [LARGE SCALE GENOMIC DNA]</scope>
    <source>
        <strain evidence="2 3">Aroian</strain>
        <tissue evidence="2">Whole animal</tissue>
    </source>
</reference>
<proteinExistence type="predicted"/>
<feature type="compositionally biased region" description="Basic and acidic residues" evidence="1">
    <location>
        <begin position="87"/>
        <end position="99"/>
    </location>
</feature>
<name>A0ABR1D1D1_NECAM</name>
<accession>A0ABR1D1D1</accession>
<organism evidence="2 3">
    <name type="scientific">Necator americanus</name>
    <name type="common">Human hookworm</name>
    <dbReference type="NCBI Taxonomy" id="51031"/>
    <lineage>
        <taxon>Eukaryota</taxon>
        <taxon>Metazoa</taxon>
        <taxon>Ecdysozoa</taxon>
        <taxon>Nematoda</taxon>
        <taxon>Chromadorea</taxon>
        <taxon>Rhabditida</taxon>
        <taxon>Rhabditina</taxon>
        <taxon>Rhabditomorpha</taxon>
        <taxon>Strongyloidea</taxon>
        <taxon>Ancylostomatidae</taxon>
        <taxon>Bunostominae</taxon>
        <taxon>Necator</taxon>
    </lineage>
</organism>
<comment type="caution">
    <text evidence="2">The sequence shown here is derived from an EMBL/GenBank/DDBJ whole genome shotgun (WGS) entry which is preliminary data.</text>
</comment>